<evidence type="ECO:0000313" key="6">
    <source>
        <dbReference type="EMBL" id="KAH7961807.1"/>
    </source>
</evidence>
<evidence type="ECO:0000256" key="2">
    <source>
        <dbReference type="SAM" id="Coils"/>
    </source>
</evidence>
<feature type="region of interest" description="Disordered" evidence="3">
    <location>
        <begin position="145"/>
        <end position="164"/>
    </location>
</feature>
<feature type="domain" description="CCHC-type" evidence="4">
    <location>
        <begin position="593"/>
        <end position="606"/>
    </location>
</feature>
<dbReference type="GO" id="GO:0008270">
    <property type="term" value="F:zinc ion binding"/>
    <property type="evidence" value="ECO:0007669"/>
    <property type="project" value="UniProtKB-KW"/>
</dbReference>
<keyword evidence="2" id="KW-0175">Coiled coil</keyword>
<dbReference type="InterPro" id="IPR036875">
    <property type="entry name" value="Znf_CCHC_sf"/>
</dbReference>
<feature type="region of interest" description="Disordered" evidence="3">
    <location>
        <begin position="553"/>
        <end position="590"/>
    </location>
</feature>
<comment type="caution">
    <text evidence="6">The sequence shown here is derived from an EMBL/GenBank/DDBJ whole genome shotgun (WGS) entry which is preliminary data.</text>
</comment>
<evidence type="ECO:0000259" key="4">
    <source>
        <dbReference type="PROSITE" id="PS50158"/>
    </source>
</evidence>
<feature type="compositionally biased region" description="Acidic residues" evidence="3">
    <location>
        <begin position="147"/>
        <end position="159"/>
    </location>
</feature>
<evidence type="ECO:0000256" key="3">
    <source>
        <dbReference type="SAM" id="MobiDB-lite"/>
    </source>
</evidence>
<dbReference type="InterPro" id="IPR001878">
    <property type="entry name" value="Znf_CCHC"/>
</dbReference>
<dbReference type="GO" id="GO:0003676">
    <property type="term" value="F:nucleic acid binding"/>
    <property type="evidence" value="ECO:0007669"/>
    <property type="project" value="InterPro"/>
</dbReference>
<name>A0A9D4Q0Q1_RHISA</name>
<reference evidence="6" key="1">
    <citation type="journal article" date="2020" name="Cell">
        <title>Large-Scale Comparative Analyses of Tick Genomes Elucidate Their Genetic Diversity and Vector Capacities.</title>
        <authorList>
            <consortium name="Tick Genome and Microbiome Consortium (TIGMIC)"/>
            <person name="Jia N."/>
            <person name="Wang J."/>
            <person name="Shi W."/>
            <person name="Du L."/>
            <person name="Sun Y."/>
            <person name="Zhan W."/>
            <person name="Jiang J.F."/>
            <person name="Wang Q."/>
            <person name="Zhang B."/>
            <person name="Ji P."/>
            <person name="Bell-Sakyi L."/>
            <person name="Cui X.M."/>
            <person name="Yuan T.T."/>
            <person name="Jiang B.G."/>
            <person name="Yang W.F."/>
            <person name="Lam T.T."/>
            <person name="Chang Q.C."/>
            <person name="Ding S.J."/>
            <person name="Wang X.J."/>
            <person name="Zhu J.G."/>
            <person name="Ruan X.D."/>
            <person name="Zhao L."/>
            <person name="Wei J.T."/>
            <person name="Ye R.Z."/>
            <person name="Que T.C."/>
            <person name="Du C.H."/>
            <person name="Zhou Y.H."/>
            <person name="Cheng J.X."/>
            <person name="Dai P.F."/>
            <person name="Guo W.B."/>
            <person name="Han X.H."/>
            <person name="Huang E.J."/>
            <person name="Li L.F."/>
            <person name="Wei W."/>
            <person name="Gao Y.C."/>
            <person name="Liu J.Z."/>
            <person name="Shao H.Z."/>
            <person name="Wang X."/>
            <person name="Wang C.C."/>
            <person name="Yang T.C."/>
            <person name="Huo Q.B."/>
            <person name="Li W."/>
            <person name="Chen H.Y."/>
            <person name="Chen S.E."/>
            <person name="Zhou L.G."/>
            <person name="Ni X.B."/>
            <person name="Tian J.H."/>
            <person name="Sheng Y."/>
            <person name="Liu T."/>
            <person name="Pan Y.S."/>
            <person name="Xia L.Y."/>
            <person name="Li J."/>
            <person name="Zhao F."/>
            <person name="Cao W.C."/>
        </authorList>
    </citation>
    <scope>NUCLEOTIDE SEQUENCE</scope>
    <source>
        <strain evidence="6">Rsan-2018</strain>
    </source>
</reference>
<dbReference type="Gene3D" id="1.10.720.30">
    <property type="entry name" value="SAP domain"/>
    <property type="match status" value="1"/>
</dbReference>
<proteinExistence type="predicted"/>
<dbReference type="InterPro" id="IPR003034">
    <property type="entry name" value="SAP_dom"/>
</dbReference>
<dbReference type="SUPFAM" id="SSF57756">
    <property type="entry name" value="Retrovirus zinc finger-like domains"/>
    <property type="match status" value="1"/>
</dbReference>
<keyword evidence="1" id="KW-0479">Metal-binding</keyword>
<feature type="domain" description="SAP" evidence="5">
    <location>
        <begin position="244"/>
        <end position="278"/>
    </location>
</feature>
<feature type="compositionally biased region" description="Basic and acidic residues" evidence="3">
    <location>
        <begin position="203"/>
        <end position="213"/>
    </location>
</feature>
<dbReference type="Proteomes" id="UP000821837">
    <property type="component" value="Chromosome 3"/>
</dbReference>
<evidence type="ECO:0000256" key="1">
    <source>
        <dbReference type="PROSITE-ProRule" id="PRU00047"/>
    </source>
</evidence>
<reference evidence="6" key="2">
    <citation type="submission" date="2021-09" db="EMBL/GenBank/DDBJ databases">
        <authorList>
            <person name="Jia N."/>
            <person name="Wang J."/>
            <person name="Shi W."/>
            <person name="Du L."/>
            <person name="Sun Y."/>
            <person name="Zhan W."/>
            <person name="Jiang J."/>
            <person name="Wang Q."/>
            <person name="Zhang B."/>
            <person name="Ji P."/>
            <person name="Sakyi L.B."/>
            <person name="Cui X."/>
            <person name="Yuan T."/>
            <person name="Jiang B."/>
            <person name="Yang W."/>
            <person name="Lam T.T.-Y."/>
            <person name="Chang Q."/>
            <person name="Ding S."/>
            <person name="Wang X."/>
            <person name="Zhu J."/>
            <person name="Ruan X."/>
            <person name="Zhao L."/>
            <person name="Wei J."/>
            <person name="Que T."/>
            <person name="Du C."/>
            <person name="Cheng J."/>
            <person name="Dai P."/>
            <person name="Han X."/>
            <person name="Huang E."/>
            <person name="Gao Y."/>
            <person name="Liu J."/>
            <person name="Shao H."/>
            <person name="Ye R."/>
            <person name="Li L."/>
            <person name="Wei W."/>
            <person name="Wang X."/>
            <person name="Wang C."/>
            <person name="Huo Q."/>
            <person name="Li W."/>
            <person name="Guo W."/>
            <person name="Chen H."/>
            <person name="Chen S."/>
            <person name="Zhou L."/>
            <person name="Zhou L."/>
            <person name="Ni X."/>
            <person name="Tian J."/>
            <person name="Zhou Y."/>
            <person name="Sheng Y."/>
            <person name="Liu T."/>
            <person name="Pan Y."/>
            <person name="Xia L."/>
            <person name="Li J."/>
            <person name="Zhao F."/>
            <person name="Cao W."/>
        </authorList>
    </citation>
    <scope>NUCLEOTIDE SEQUENCE</scope>
    <source>
        <strain evidence="6">Rsan-2018</strain>
        <tissue evidence="6">Larvae</tissue>
    </source>
</reference>
<evidence type="ECO:0008006" key="8">
    <source>
        <dbReference type="Google" id="ProtNLM"/>
    </source>
</evidence>
<feature type="compositionally biased region" description="Polar residues" evidence="3">
    <location>
        <begin position="555"/>
        <end position="580"/>
    </location>
</feature>
<keyword evidence="1" id="KW-0862">Zinc</keyword>
<dbReference type="InterPro" id="IPR036361">
    <property type="entry name" value="SAP_dom_sf"/>
</dbReference>
<gene>
    <name evidence="6" type="ORF">HPB52_012240</name>
</gene>
<feature type="region of interest" description="Disordered" evidence="3">
    <location>
        <begin position="200"/>
        <end position="226"/>
    </location>
</feature>
<dbReference type="EMBL" id="JABSTV010001249">
    <property type="protein sequence ID" value="KAH7961807.1"/>
    <property type="molecule type" value="Genomic_DNA"/>
</dbReference>
<feature type="region of interest" description="Disordered" evidence="3">
    <location>
        <begin position="344"/>
        <end position="389"/>
    </location>
</feature>
<keyword evidence="7" id="KW-1185">Reference proteome</keyword>
<sequence length="687" mass="74855">MSTVQLCLKAQTLAKEMGAVGFVGGPSWCSRCMRRKALAMRAHTSMCQTLPADLKEKLERCQAFTKKAIENDSIGIAMNRSFKAILGRTWESWMTEGDHSYTETGRMRCASFSEVAKWVRDAWCAVLEATVTANFRKAGRLASAMPDLDDESSSSDSVEEAPASLPPELAELFQSTSKTKTLTASNVFPAVMRDISPTGCESTELHGEGELTPRDGATPRCTSSSDSEATIVESLLMTLDSSTMATATKKQLIDELRVRGLRCSGRKDELIARLPTDSSMNNQAADDNNRQAHLETLSADNARLRAELNSLRTQLNCATTSEQRGTLYNASHNASLPTKWVTTSTNGLHHSVPADTTMSSGSTQSSSLNDGTNQEAERPTAPTVSTHGGEPSMAQILAAFVNTQALLANSLSRVERIAALAHWTPSLMLVTAASRLTGSAKDWHSANSSQHDTWEQWKEALNHRFKRKLTMQEFLEQQTKRRLQSHETIVEYMHSKNAILNKARLAEEERISLILSGIEDDTWANPLAAQLCGTATELINRAALLDGRRRMTVRGQDSNQRAPASSSANLPTANSRSDSSGAPRRRPTSARSCFNCGDIAHLSRDCSTLKTPATIRADEKRAKRDYSSQGTGHARQANCFLHSTGGTLPVVSGTANNRPVRVCIDSGANISIVSARPTHAWVSREDI</sequence>
<protein>
    <recommendedName>
        <fullName evidence="8">CCHC-type domain-containing protein</fullName>
    </recommendedName>
</protein>
<dbReference type="Pfam" id="PF02037">
    <property type="entry name" value="SAP"/>
    <property type="match status" value="1"/>
</dbReference>
<organism evidence="6 7">
    <name type="scientific">Rhipicephalus sanguineus</name>
    <name type="common">Brown dog tick</name>
    <name type="synonym">Ixodes sanguineus</name>
    <dbReference type="NCBI Taxonomy" id="34632"/>
    <lineage>
        <taxon>Eukaryota</taxon>
        <taxon>Metazoa</taxon>
        <taxon>Ecdysozoa</taxon>
        <taxon>Arthropoda</taxon>
        <taxon>Chelicerata</taxon>
        <taxon>Arachnida</taxon>
        <taxon>Acari</taxon>
        <taxon>Parasitiformes</taxon>
        <taxon>Ixodida</taxon>
        <taxon>Ixodoidea</taxon>
        <taxon>Ixodidae</taxon>
        <taxon>Rhipicephalinae</taxon>
        <taxon>Rhipicephalus</taxon>
        <taxon>Rhipicephalus</taxon>
    </lineage>
</organism>
<dbReference type="PROSITE" id="PS50158">
    <property type="entry name" value="ZF_CCHC"/>
    <property type="match status" value="1"/>
</dbReference>
<evidence type="ECO:0000313" key="7">
    <source>
        <dbReference type="Proteomes" id="UP000821837"/>
    </source>
</evidence>
<dbReference type="VEuPathDB" id="VectorBase:RSAN_031806"/>
<dbReference type="AlphaFoldDB" id="A0A9D4Q0Q1"/>
<dbReference type="PROSITE" id="PS50800">
    <property type="entry name" value="SAP"/>
    <property type="match status" value="1"/>
</dbReference>
<accession>A0A9D4Q0Q1</accession>
<feature type="coiled-coil region" evidence="2">
    <location>
        <begin position="294"/>
        <end position="321"/>
    </location>
</feature>
<feature type="compositionally biased region" description="Low complexity" evidence="3">
    <location>
        <begin position="356"/>
        <end position="367"/>
    </location>
</feature>
<keyword evidence="1" id="KW-0863">Zinc-finger</keyword>
<evidence type="ECO:0000259" key="5">
    <source>
        <dbReference type="PROSITE" id="PS50800"/>
    </source>
</evidence>